<dbReference type="Gene3D" id="1.10.10.60">
    <property type="entry name" value="Homeodomain-like"/>
    <property type="match status" value="1"/>
</dbReference>
<dbReference type="Gene3D" id="3.40.50.2300">
    <property type="match status" value="1"/>
</dbReference>
<dbReference type="SUPFAM" id="SSF52172">
    <property type="entry name" value="CheY-like"/>
    <property type="match status" value="1"/>
</dbReference>
<dbReference type="InterPro" id="IPR002078">
    <property type="entry name" value="Sigma_54_int"/>
</dbReference>
<evidence type="ECO:0000256" key="1">
    <source>
        <dbReference type="ARBA" id="ARBA00022741"/>
    </source>
</evidence>
<evidence type="ECO:0000256" key="4">
    <source>
        <dbReference type="ARBA" id="ARBA00023163"/>
    </source>
</evidence>
<dbReference type="PANTHER" id="PTHR32071:SF100">
    <property type="entry name" value="RESPONSE REGULATOR PROTEIN PILR"/>
    <property type="match status" value="1"/>
</dbReference>
<dbReference type="InterPro" id="IPR002197">
    <property type="entry name" value="HTH_Fis"/>
</dbReference>
<dbReference type="GO" id="GO:0005524">
    <property type="term" value="F:ATP binding"/>
    <property type="evidence" value="ECO:0007669"/>
    <property type="project" value="UniProtKB-KW"/>
</dbReference>
<dbReference type="GO" id="GO:0000160">
    <property type="term" value="P:phosphorelay signal transduction system"/>
    <property type="evidence" value="ECO:0007669"/>
    <property type="project" value="InterPro"/>
</dbReference>
<dbReference type="EMBL" id="CP010975">
    <property type="protein sequence ID" value="AKE52192.1"/>
    <property type="molecule type" value="Genomic_DNA"/>
</dbReference>
<dbReference type="CDD" id="cd00009">
    <property type="entry name" value="AAA"/>
    <property type="match status" value="1"/>
</dbReference>
<accession>A0A0F6TRD7</accession>
<dbReference type="InterPro" id="IPR027417">
    <property type="entry name" value="P-loop_NTPase"/>
</dbReference>
<dbReference type="Pfam" id="PF02954">
    <property type="entry name" value="HTH_8"/>
    <property type="match status" value="1"/>
</dbReference>
<dbReference type="Proteomes" id="UP000034071">
    <property type="component" value="Chromosome"/>
</dbReference>
<dbReference type="Pfam" id="PF00158">
    <property type="entry name" value="Sigma54_activat"/>
    <property type="match status" value="1"/>
</dbReference>
<gene>
    <name evidence="8" type="ORF">TQ33_1234</name>
</gene>
<dbReference type="Pfam" id="PF00072">
    <property type="entry name" value="Response_reg"/>
    <property type="match status" value="1"/>
</dbReference>
<evidence type="ECO:0000313" key="8">
    <source>
        <dbReference type="EMBL" id="AKE52192.1"/>
    </source>
</evidence>
<dbReference type="PRINTS" id="PR01590">
    <property type="entry name" value="HTHFIS"/>
</dbReference>
<dbReference type="SUPFAM" id="SSF46689">
    <property type="entry name" value="Homeodomain-like"/>
    <property type="match status" value="1"/>
</dbReference>
<dbReference type="InterPro" id="IPR009057">
    <property type="entry name" value="Homeodomain-like_sf"/>
</dbReference>
<feature type="modified residue" description="4-aspartylphosphate" evidence="5">
    <location>
        <position position="56"/>
    </location>
</feature>
<dbReference type="InterPro" id="IPR058031">
    <property type="entry name" value="AAA_lid_NorR"/>
</dbReference>
<dbReference type="KEGG" id="kge:TQ33_1234"/>
<evidence type="ECO:0000313" key="9">
    <source>
        <dbReference type="Proteomes" id="UP000034071"/>
    </source>
</evidence>
<dbReference type="OrthoDB" id="9804019at2"/>
<name>A0A0F6TRD7_9GAMM</name>
<evidence type="ECO:0000256" key="5">
    <source>
        <dbReference type="PROSITE-ProRule" id="PRU00169"/>
    </source>
</evidence>
<dbReference type="SMART" id="SM00448">
    <property type="entry name" value="REC"/>
    <property type="match status" value="1"/>
</dbReference>
<keyword evidence="1" id="KW-0547">Nucleotide-binding</keyword>
<evidence type="ECO:0000256" key="2">
    <source>
        <dbReference type="ARBA" id="ARBA00022840"/>
    </source>
</evidence>
<evidence type="ECO:0000259" key="7">
    <source>
        <dbReference type="PROSITE" id="PS50110"/>
    </source>
</evidence>
<keyword evidence="4" id="KW-0804">Transcription</keyword>
<feature type="domain" description="Response regulatory" evidence="7">
    <location>
        <begin position="7"/>
        <end position="121"/>
    </location>
</feature>
<dbReference type="GO" id="GO:0043565">
    <property type="term" value="F:sequence-specific DNA binding"/>
    <property type="evidence" value="ECO:0007669"/>
    <property type="project" value="InterPro"/>
</dbReference>
<dbReference type="InterPro" id="IPR011006">
    <property type="entry name" value="CheY-like_superfamily"/>
</dbReference>
<organism evidence="8 9">
    <name type="scientific">Kangiella geojedonensis</name>
    <dbReference type="NCBI Taxonomy" id="914150"/>
    <lineage>
        <taxon>Bacteria</taxon>
        <taxon>Pseudomonadati</taxon>
        <taxon>Pseudomonadota</taxon>
        <taxon>Gammaproteobacteria</taxon>
        <taxon>Kangiellales</taxon>
        <taxon>Kangiellaceae</taxon>
        <taxon>Kangiella</taxon>
    </lineage>
</organism>
<dbReference type="InterPro" id="IPR001789">
    <property type="entry name" value="Sig_transdc_resp-reg_receiver"/>
</dbReference>
<keyword evidence="5" id="KW-0597">Phosphoprotein</keyword>
<dbReference type="STRING" id="914150.TQ33_1234"/>
<dbReference type="PROSITE" id="PS50110">
    <property type="entry name" value="RESPONSE_REGULATORY"/>
    <property type="match status" value="1"/>
</dbReference>
<protein>
    <submittedName>
        <fullName evidence="8">Fis family two component, sigma54 specific, transcriptional regulator</fullName>
    </submittedName>
</protein>
<sequence>MSERKPKVILIDDEADIRHLLTMTLVQMKLDVISCKDLTEAKENLESERFDFCLTDLKLPDGDGLEMVEYCKRHYPDMPIAVITAYSSTEKAIEAMKLGAFDFLSKPIDLNHLRQLLKHAFKFNQSKQEPKKEPIYKVLTGSDSHAVELRNKLTKVKGSQAPVVIVGEPGTEKEVLAKVIHQQSSRADSPLLFLDFEAHSIDNHEQILFNNTQATNSYLSEADQGTLVISNLHLLSQPLQKRFLQLIEDKSLLHENESDPTQLDIRIIVCSEIELSDLVGQGLLREDLYFRINVINFDIPSLNKREQDFEAIINSYLQDFNCDKELSPKALEKLRNHSFPYNYREMENVLFKATTLASNKRIEAEDIILINAGTSNKVEHSIKSNGRGNMPLEKYLEEIEKQEIEKALEQTRWNRTEAAKILKISFRTIRYKMKKLGIQ</sequence>
<dbReference type="RefSeq" id="WP_046561290.1">
    <property type="nucleotide sequence ID" value="NZ_CP010975.1"/>
</dbReference>
<keyword evidence="9" id="KW-1185">Reference proteome</keyword>
<keyword evidence="2" id="KW-0067">ATP-binding</keyword>
<dbReference type="HOGENOM" id="CLU_000445_0_6_6"/>
<feature type="domain" description="Sigma-54 factor interaction" evidence="6">
    <location>
        <begin position="139"/>
        <end position="355"/>
    </location>
</feature>
<keyword evidence="3" id="KW-0805">Transcription regulation</keyword>
<evidence type="ECO:0000256" key="3">
    <source>
        <dbReference type="ARBA" id="ARBA00023015"/>
    </source>
</evidence>
<evidence type="ECO:0000259" key="6">
    <source>
        <dbReference type="PROSITE" id="PS50045"/>
    </source>
</evidence>
<dbReference type="AlphaFoldDB" id="A0A0F6TRD7"/>
<reference evidence="8 9" key="1">
    <citation type="submission" date="2015-02" db="EMBL/GenBank/DDBJ databases">
        <title>Complete genome sequence of Kangiella geojedonensis strain YCS-5T.</title>
        <authorList>
            <person name="Kim K.M."/>
        </authorList>
    </citation>
    <scope>NUCLEOTIDE SEQUENCE [LARGE SCALE GENOMIC DNA]</scope>
    <source>
        <strain evidence="8 9">YCS-5</strain>
    </source>
</reference>
<dbReference type="Gene3D" id="1.10.8.60">
    <property type="match status" value="1"/>
</dbReference>
<dbReference type="Pfam" id="PF25601">
    <property type="entry name" value="AAA_lid_14"/>
    <property type="match status" value="1"/>
</dbReference>
<dbReference type="PROSITE" id="PS50045">
    <property type="entry name" value="SIGMA54_INTERACT_4"/>
    <property type="match status" value="1"/>
</dbReference>
<proteinExistence type="predicted"/>
<dbReference type="SUPFAM" id="SSF52540">
    <property type="entry name" value="P-loop containing nucleoside triphosphate hydrolases"/>
    <property type="match status" value="1"/>
</dbReference>
<dbReference type="GO" id="GO:0006355">
    <property type="term" value="P:regulation of DNA-templated transcription"/>
    <property type="evidence" value="ECO:0007669"/>
    <property type="project" value="InterPro"/>
</dbReference>
<dbReference type="Gene3D" id="3.40.50.300">
    <property type="entry name" value="P-loop containing nucleotide triphosphate hydrolases"/>
    <property type="match status" value="1"/>
</dbReference>
<dbReference type="PANTHER" id="PTHR32071">
    <property type="entry name" value="TRANSCRIPTIONAL REGULATORY PROTEIN"/>
    <property type="match status" value="1"/>
</dbReference>